<keyword evidence="3" id="KW-1185">Reference proteome</keyword>
<dbReference type="EMBL" id="BGZK01000287">
    <property type="protein sequence ID" value="GBP34323.1"/>
    <property type="molecule type" value="Genomic_DNA"/>
</dbReference>
<reference evidence="2 3" key="1">
    <citation type="journal article" date="2019" name="Commun. Biol.">
        <title>The bagworm genome reveals a unique fibroin gene that provides high tensile strength.</title>
        <authorList>
            <person name="Kono N."/>
            <person name="Nakamura H."/>
            <person name="Ohtoshi R."/>
            <person name="Tomita M."/>
            <person name="Numata K."/>
            <person name="Arakawa K."/>
        </authorList>
    </citation>
    <scope>NUCLEOTIDE SEQUENCE [LARGE SCALE GENOMIC DNA]</scope>
</reference>
<name>A0A4C1V696_EUMVA</name>
<feature type="compositionally biased region" description="Basic and acidic residues" evidence="1">
    <location>
        <begin position="113"/>
        <end position="125"/>
    </location>
</feature>
<gene>
    <name evidence="2" type="ORF">EVAR_7374_1</name>
</gene>
<sequence length="259" mass="28141">MPRALKSYSILRLPLMVVTVPFAGNTTIASLMAGVLPFTHGRSPLINPIKNMALTGHLVILTYDAEPIQGEFNNWSLDNRLSTVFGAEISSTLCGASGRAVPILNSISTREFSSGKKEKKEEMRGRTGGKTQQNKTLTSGFSGAIDIKRTRGAGGGGARGVKFATEWGKLAGSGPLRGNTTRECRVVTVCGSIPGWRPFTELRVMLWCIKLPVLHAVTISVRKFVDNSDTLSTNVGGLISKPFNLKYEDRGRVDKQWRC</sequence>
<accession>A0A4C1V696</accession>
<evidence type="ECO:0000313" key="3">
    <source>
        <dbReference type="Proteomes" id="UP000299102"/>
    </source>
</evidence>
<comment type="caution">
    <text evidence="2">The sequence shown here is derived from an EMBL/GenBank/DDBJ whole genome shotgun (WGS) entry which is preliminary data.</text>
</comment>
<proteinExistence type="predicted"/>
<organism evidence="2 3">
    <name type="scientific">Eumeta variegata</name>
    <name type="common">Bagworm moth</name>
    <name type="synonym">Eumeta japonica</name>
    <dbReference type="NCBI Taxonomy" id="151549"/>
    <lineage>
        <taxon>Eukaryota</taxon>
        <taxon>Metazoa</taxon>
        <taxon>Ecdysozoa</taxon>
        <taxon>Arthropoda</taxon>
        <taxon>Hexapoda</taxon>
        <taxon>Insecta</taxon>
        <taxon>Pterygota</taxon>
        <taxon>Neoptera</taxon>
        <taxon>Endopterygota</taxon>
        <taxon>Lepidoptera</taxon>
        <taxon>Glossata</taxon>
        <taxon>Ditrysia</taxon>
        <taxon>Tineoidea</taxon>
        <taxon>Psychidae</taxon>
        <taxon>Oiketicinae</taxon>
        <taxon>Eumeta</taxon>
    </lineage>
</organism>
<feature type="region of interest" description="Disordered" evidence="1">
    <location>
        <begin position="112"/>
        <end position="135"/>
    </location>
</feature>
<dbReference type="Proteomes" id="UP000299102">
    <property type="component" value="Unassembled WGS sequence"/>
</dbReference>
<evidence type="ECO:0000313" key="2">
    <source>
        <dbReference type="EMBL" id="GBP34323.1"/>
    </source>
</evidence>
<protein>
    <submittedName>
        <fullName evidence="2">Uncharacterized protein</fullName>
    </submittedName>
</protein>
<dbReference type="AlphaFoldDB" id="A0A4C1V696"/>
<evidence type="ECO:0000256" key="1">
    <source>
        <dbReference type="SAM" id="MobiDB-lite"/>
    </source>
</evidence>